<sequence>MEQCHAPYPCKEDKPCQAKTFLTCECQRRKQEVKCMASKTNPWPQRTTLKCDDECLRLQRNARLASALNIDPQTHHDDHIPFSDTTLKFYRENPKWAEKYEREYRVFASDAAEKRLRFKPMQSHQRAFLHSLAEDFGFDSESSDPEPHRHVCLFKTPRFVSAPAKTLSQCAKIRAAQAPPTSTALASTSAGPAPKQPYNALLLSSPRFGLTIEEVDAALKRDYAANPAVKVAQASFLPSDEVVLRASGSWAAPQALEASLPALRTAVAATARRLGLAARASLCHVDDSLNVLRREEDPDTAAVNGKSADGWNAVIGRSAARPRPAPSHAANIANAPLRSGFVALRRDPLKLKKTAEQEANKKKVPEEPVDEDWEAAAEKLDDER</sequence>
<organism evidence="3 4">
    <name type="scientific">Monosporascus ibericus</name>
    <dbReference type="NCBI Taxonomy" id="155417"/>
    <lineage>
        <taxon>Eukaryota</taxon>
        <taxon>Fungi</taxon>
        <taxon>Dikarya</taxon>
        <taxon>Ascomycota</taxon>
        <taxon>Pezizomycotina</taxon>
        <taxon>Sordariomycetes</taxon>
        <taxon>Xylariomycetidae</taxon>
        <taxon>Xylariales</taxon>
        <taxon>Xylariales incertae sedis</taxon>
        <taxon>Monosporascus</taxon>
    </lineage>
</organism>
<evidence type="ECO:0000313" key="3">
    <source>
        <dbReference type="EMBL" id="RYP01345.1"/>
    </source>
</evidence>
<dbReference type="PANTHER" id="PTHR12360:SF12">
    <property type="entry name" value="TRANSCRIPTIONAL REPRESSOR NF-X1"/>
    <property type="match status" value="1"/>
</dbReference>
<reference evidence="3 4" key="1">
    <citation type="submission" date="2018-06" db="EMBL/GenBank/DDBJ databases">
        <title>Complete Genomes of Monosporascus.</title>
        <authorList>
            <person name="Robinson A.J."/>
            <person name="Natvig D.O."/>
        </authorList>
    </citation>
    <scope>NUCLEOTIDE SEQUENCE [LARGE SCALE GENOMIC DNA]</scope>
    <source>
        <strain evidence="3 4">CBS 110550</strain>
    </source>
</reference>
<dbReference type="PANTHER" id="PTHR12360">
    <property type="entry name" value="NUCLEAR TRANSCRIPTION FACTOR, X-BOX BINDING 1 NFX1"/>
    <property type="match status" value="1"/>
</dbReference>
<feature type="region of interest" description="Disordered" evidence="1">
    <location>
        <begin position="352"/>
        <end position="384"/>
    </location>
</feature>
<dbReference type="Pfam" id="PF01424">
    <property type="entry name" value="R3H"/>
    <property type="match status" value="1"/>
</dbReference>
<dbReference type="AlphaFoldDB" id="A0A4Q4T5N7"/>
<dbReference type="InterPro" id="IPR036867">
    <property type="entry name" value="R3H_dom_sf"/>
</dbReference>
<protein>
    <recommendedName>
        <fullName evidence="2">R3H domain-containing protein</fullName>
    </recommendedName>
</protein>
<dbReference type="FunFam" id="3.30.1370.50:FF:000006">
    <property type="entry name" value="NF-X1 finger transcription factor"/>
    <property type="match status" value="1"/>
</dbReference>
<feature type="compositionally biased region" description="Basic and acidic residues" evidence="1">
    <location>
        <begin position="352"/>
        <end position="366"/>
    </location>
</feature>
<evidence type="ECO:0000259" key="2">
    <source>
        <dbReference type="PROSITE" id="PS51061"/>
    </source>
</evidence>
<name>A0A4Q4T5N7_9PEZI</name>
<evidence type="ECO:0000313" key="4">
    <source>
        <dbReference type="Proteomes" id="UP000293360"/>
    </source>
</evidence>
<dbReference type="GO" id="GO:0005634">
    <property type="term" value="C:nucleus"/>
    <property type="evidence" value="ECO:0007669"/>
    <property type="project" value="TreeGrafter"/>
</dbReference>
<dbReference type="OrthoDB" id="6512771at2759"/>
<accession>A0A4Q4T5N7</accession>
<dbReference type="EMBL" id="QJNU01000363">
    <property type="protein sequence ID" value="RYP01345.1"/>
    <property type="molecule type" value="Genomic_DNA"/>
</dbReference>
<dbReference type="InterPro" id="IPR001374">
    <property type="entry name" value="R3H_dom"/>
</dbReference>
<keyword evidence="4" id="KW-1185">Reference proteome</keyword>
<proteinExistence type="predicted"/>
<dbReference type="GO" id="GO:0000122">
    <property type="term" value="P:negative regulation of transcription by RNA polymerase II"/>
    <property type="evidence" value="ECO:0007669"/>
    <property type="project" value="TreeGrafter"/>
</dbReference>
<feature type="domain" description="R3H" evidence="2">
    <location>
        <begin position="94"/>
        <end position="157"/>
    </location>
</feature>
<dbReference type="Proteomes" id="UP000293360">
    <property type="component" value="Unassembled WGS sequence"/>
</dbReference>
<dbReference type="Gene3D" id="3.30.1370.50">
    <property type="entry name" value="R3H-like domain"/>
    <property type="match status" value="1"/>
</dbReference>
<evidence type="ECO:0000256" key="1">
    <source>
        <dbReference type="SAM" id="MobiDB-lite"/>
    </source>
</evidence>
<dbReference type="InterPro" id="IPR034078">
    <property type="entry name" value="NFX1_fam"/>
</dbReference>
<comment type="caution">
    <text evidence="3">The sequence shown here is derived from an EMBL/GenBank/DDBJ whole genome shotgun (WGS) entry which is preliminary data.</text>
</comment>
<dbReference type="PROSITE" id="PS51061">
    <property type="entry name" value="R3H"/>
    <property type="match status" value="1"/>
</dbReference>
<dbReference type="GO" id="GO:0000981">
    <property type="term" value="F:DNA-binding transcription factor activity, RNA polymerase II-specific"/>
    <property type="evidence" value="ECO:0007669"/>
    <property type="project" value="TreeGrafter"/>
</dbReference>
<dbReference type="STRING" id="155417.A0A4Q4T5N7"/>
<dbReference type="SMART" id="SM00393">
    <property type="entry name" value="R3H"/>
    <property type="match status" value="1"/>
</dbReference>
<dbReference type="SUPFAM" id="SSF82708">
    <property type="entry name" value="R3H domain"/>
    <property type="match status" value="1"/>
</dbReference>
<dbReference type="GO" id="GO:0000977">
    <property type="term" value="F:RNA polymerase II transcription regulatory region sequence-specific DNA binding"/>
    <property type="evidence" value="ECO:0007669"/>
    <property type="project" value="TreeGrafter"/>
</dbReference>
<gene>
    <name evidence="3" type="ORF">DL764_006239</name>
</gene>